<protein>
    <submittedName>
        <fullName evidence="1">Uncharacterized protein</fullName>
    </submittedName>
</protein>
<reference evidence="1 2" key="1">
    <citation type="journal article" date="2013" name="Genome Announc.">
        <title>Draft Genome Sequence of Rhizobium mesoamericanum STM3625, a Nitrogen-Fixing Symbiont of Mimosa pudica Isolated in French Guiana (South America).</title>
        <authorList>
            <person name="Moulin L."/>
            <person name="Mornico D."/>
            <person name="Melkonian R."/>
            <person name="Klonowska A."/>
        </authorList>
    </citation>
    <scope>NUCLEOTIDE SEQUENCE [LARGE SCALE GENOMIC DNA]</scope>
    <source>
        <strain evidence="1 2">STM3625</strain>
    </source>
</reference>
<proteinExistence type="predicted"/>
<keyword evidence="2" id="KW-1185">Reference proteome</keyword>
<name>K0PRG6_9HYPH</name>
<dbReference type="STRING" id="1211777.BN77_p10520"/>
<dbReference type="Proteomes" id="UP000009319">
    <property type="component" value="Unassembled WGS sequence"/>
</dbReference>
<comment type="caution">
    <text evidence="1">The sequence shown here is derived from an EMBL/GenBank/DDBJ whole genome shotgun (WGS) entry which is preliminary data.</text>
</comment>
<accession>K0PRG6</accession>
<dbReference type="HOGENOM" id="CLU_1531326_0_0_5"/>
<evidence type="ECO:0000313" key="2">
    <source>
        <dbReference type="Proteomes" id="UP000009319"/>
    </source>
</evidence>
<gene>
    <name evidence="1" type="ORF">BN77_p10520</name>
</gene>
<organism evidence="1 2">
    <name type="scientific">Rhizobium mesoamericanum STM3625</name>
    <dbReference type="NCBI Taxonomy" id="1211777"/>
    <lineage>
        <taxon>Bacteria</taxon>
        <taxon>Pseudomonadati</taxon>
        <taxon>Pseudomonadota</taxon>
        <taxon>Alphaproteobacteria</taxon>
        <taxon>Hyphomicrobiales</taxon>
        <taxon>Rhizobiaceae</taxon>
        <taxon>Rhizobium/Agrobacterium group</taxon>
        <taxon>Rhizobium</taxon>
    </lineage>
</organism>
<dbReference type="EMBL" id="CANI01000043">
    <property type="protein sequence ID" value="CCM79266.1"/>
    <property type="molecule type" value="Genomic_DNA"/>
</dbReference>
<dbReference type="eggNOG" id="ENOG5031BIE">
    <property type="taxonomic scope" value="Bacteria"/>
</dbReference>
<dbReference type="AlphaFoldDB" id="K0PRG6"/>
<evidence type="ECO:0000313" key="1">
    <source>
        <dbReference type="EMBL" id="CCM79266.1"/>
    </source>
</evidence>
<dbReference type="RefSeq" id="WP_007536387.1">
    <property type="nucleotide sequence ID" value="NZ_HF536773.1"/>
</dbReference>
<sequence>MAAAFYKDYIADLKARIDDLHANADRYQTYELTMELLAQKNLVSYSEKKAKGLQEGLSYRRDFTTGQAVQMQQQSAYQLFNGFFKLGQFLAFTGLGEKPGAKQFAESLTDNWQYPTCAVHFICRQKGQPKTASTRMHFVGLNGEADAAAYEQKIAQEKSLVQHRPFSSDLFWEWKQ</sequence>